<dbReference type="InterPro" id="IPR036291">
    <property type="entry name" value="NAD(P)-bd_dom_sf"/>
</dbReference>
<protein>
    <recommendedName>
        <fullName evidence="2">Saccharopine dehydrogenase NADP binding domain-containing protein</fullName>
    </recommendedName>
</protein>
<name>A0A450V2R4_9GAMM</name>
<dbReference type="EMBL" id="CAADFF010000136">
    <property type="protein sequence ID" value="VFJ99088.1"/>
    <property type="molecule type" value="Genomic_DNA"/>
</dbReference>
<accession>A0A450V2R4</accession>
<evidence type="ECO:0008006" key="2">
    <source>
        <dbReference type="Google" id="ProtNLM"/>
    </source>
</evidence>
<sequence length="384" mass="42157">MKVSVLIIGVGDLGGRVLDLLVRLDGIGKIIIAGRDEEYLHRKKNLSMFAALQLGYYPDLAHVKMDIDDIDHTAETILKLKPDIVFNAATRQALWRVLAPLPREVSEELGRAQLGPWLPVHLTLVHKLMQAVKNTGLDCRVVNAAFPDAVHPVLAKWELAPTIGVGHVGDIIPALRKSISLFLKEPVEKVEVLFVAQHYITHFIPRFGYPVDAPCYLKAMVDGSDVTGRLDLHRVYGALTKQLAQTGTEAQIITATSATRIIEAMANNTRELVHAPGPNGLPGGYPVKVDAKGGAVWLPETLSFEEAIRINEEGQRADGIDRIDMDGTVHFVDKPMGVMKRILGYQCKTMKVEESEGYARELVAKSRELVARYSGSSGLSDLLP</sequence>
<organism evidence="1">
    <name type="scientific">Candidatus Kentrum sp. LFY</name>
    <dbReference type="NCBI Taxonomy" id="2126342"/>
    <lineage>
        <taxon>Bacteria</taxon>
        <taxon>Pseudomonadati</taxon>
        <taxon>Pseudomonadota</taxon>
        <taxon>Gammaproteobacteria</taxon>
        <taxon>Candidatus Kentrum</taxon>
    </lineage>
</organism>
<evidence type="ECO:0000313" key="1">
    <source>
        <dbReference type="EMBL" id="VFJ99088.1"/>
    </source>
</evidence>
<proteinExistence type="predicted"/>
<gene>
    <name evidence="1" type="ORF">BECKLFY1418B_GA0070995_11363</name>
</gene>
<dbReference type="Gene3D" id="3.40.50.720">
    <property type="entry name" value="NAD(P)-binding Rossmann-like Domain"/>
    <property type="match status" value="1"/>
</dbReference>
<dbReference type="SUPFAM" id="SSF51735">
    <property type="entry name" value="NAD(P)-binding Rossmann-fold domains"/>
    <property type="match status" value="1"/>
</dbReference>
<reference evidence="1" key="1">
    <citation type="submission" date="2019-02" db="EMBL/GenBank/DDBJ databases">
        <authorList>
            <person name="Gruber-Vodicka R. H."/>
            <person name="Seah K. B. B."/>
        </authorList>
    </citation>
    <scope>NUCLEOTIDE SEQUENCE</scope>
    <source>
        <strain evidence="1">BECK_M7</strain>
    </source>
</reference>
<dbReference type="AlphaFoldDB" id="A0A450V2R4"/>